<feature type="coiled-coil region" evidence="1">
    <location>
        <begin position="393"/>
        <end position="427"/>
    </location>
</feature>
<evidence type="ECO:0000313" key="2">
    <source>
        <dbReference type="EMBL" id="GJT87833.1"/>
    </source>
</evidence>
<reference evidence="2" key="1">
    <citation type="journal article" date="2022" name="Int. J. Mol. Sci.">
        <title>Draft Genome of Tanacetum Coccineum: Genomic Comparison of Closely Related Tanacetum-Family Plants.</title>
        <authorList>
            <person name="Yamashiro T."/>
            <person name="Shiraishi A."/>
            <person name="Nakayama K."/>
            <person name="Satake H."/>
        </authorList>
    </citation>
    <scope>NUCLEOTIDE SEQUENCE</scope>
</reference>
<comment type="caution">
    <text evidence="2">The sequence shown here is derived from an EMBL/GenBank/DDBJ whole genome shotgun (WGS) entry which is preliminary data.</text>
</comment>
<accession>A0ABQ5HL37</accession>
<dbReference type="Proteomes" id="UP001151760">
    <property type="component" value="Unassembled WGS sequence"/>
</dbReference>
<reference evidence="2" key="2">
    <citation type="submission" date="2022-01" db="EMBL/GenBank/DDBJ databases">
        <authorList>
            <person name="Yamashiro T."/>
            <person name="Shiraishi A."/>
            <person name="Satake H."/>
            <person name="Nakayama K."/>
        </authorList>
    </citation>
    <scope>NUCLEOTIDE SEQUENCE</scope>
</reference>
<feature type="coiled-coil region" evidence="1">
    <location>
        <begin position="525"/>
        <end position="552"/>
    </location>
</feature>
<organism evidence="2 3">
    <name type="scientific">Tanacetum coccineum</name>
    <dbReference type="NCBI Taxonomy" id="301880"/>
    <lineage>
        <taxon>Eukaryota</taxon>
        <taxon>Viridiplantae</taxon>
        <taxon>Streptophyta</taxon>
        <taxon>Embryophyta</taxon>
        <taxon>Tracheophyta</taxon>
        <taxon>Spermatophyta</taxon>
        <taxon>Magnoliopsida</taxon>
        <taxon>eudicotyledons</taxon>
        <taxon>Gunneridae</taxon>
        <taxon>Pentapetalae</taxon>
        <taxon>asterids</taxon>
        <taxon>campanulids</taxon>
        <taxon>Asterales</taxon>
        <taxon>Asteraceae</taxon>
        <taxon>Asteroideae</taxon>
        <taxon>Anthemideae</taxon>
        <taxon>Anthemidinae</taxon>
        <taxon>Tanacetum</taxon>
    </lineage>
</organism>
<dbReference type="EMBL" id="BQNB010019673">
    <property type="protein sequence ID" value="GJT87833.1"/>
    <property type="molecule type" value="Genomic_DNA"/>
</dbReference>
<evidence type="ECO:0000256" key="1">
    <source>
        <dbReference type="SAM" id="Coils"/>
    </source>
</evidence>
<dbReference type="InterPro" id="IPR006912">
    <property type="entry name" value="Harbinger_derived_prot"/>
</dbReference>
<sequence>MARPLFNEIVTVVIDHDPFFRSNMDCAGRQGISGLLKCTSAIRQLAYGVHADFLDEYMQISERTSRTALDHFCQAVMHFYGPEFLRKPTVTDIEKLYRHHEEKHGFPGMLGSLDCTDWECFWNHCNNRHRSISMLYKQESHSKTNSNKFSRVRWIKFADAVTGTGVKINIEHIEGKHNTVADSLSRLVNLCFVECTGEMKELAVAALCSMEEVLQSPNAFQNNMKTTCEEVMKISNHFLESSQKLSSHLKNQEHYTNVTSSRPIKPQSEWINLMHGDQSPKTLNFQQQKKQLKPCETYKQSYNAKPKYALDNQPKTTTDWDAITSNHPEDDAIKDDGKYRYNRKGFLEDDESSDDSILIVDPGWDDYCLQELKLNRPVPFFPEARRALALKNYKSISEKQKELESRVQNCQEKLESCKELLRKTQSETRKSLQQISTEIQQSKPLTKREVLNLVQEIAEQPNQETHHWMNLANQKATTEYQEAIQATEDLESPAVGFAKTSDYKGGLAVQVNVVIKQNNTLLYLATKQSQKLVELEEKFDKLKQEIHTIIEKEVQPADLEDSISSLAKRLDNFSISGKLPVKRIDGKIHVFEDPNKIFKEQHQVARTTRRVFGRNNYNRTLETTVDPERQLEISRERRANLVPAEVLYSNNRSTARHRVYEHYSEQRILCVGENQINLRLCNEESYESLRNSGLQHIHLGIFMIRLHALHRRSAGTNALVVLRDTRWEDSRQIIATMEVDLSAGTQLVYTFPDMILSVNDFHNHVEVAIQTHGYDTWQGGESNLLITMALTGRLSNTSYMGFQYSVENVVDHLTTTGITAIPGERRSIEELEGITRILEEEPLNKVKRSNKPKRSRQRSWERWSTLAEPSGKWDYYVRYDAPPDTTPIEEIAATESSDWDDDERNGGKVLVIQERLAQNQQEFLDEYLPQWDEHLAIQKQELEPDYQFGYPQGKSKISSGGYGEYYNSQWTLPLESITINRLNNKTWSDNKAKLAFVENLLGQSEKLMWQQWRTVFPEAYSALEAIADEPQNITSQVRQLILLENPYHGSIDEQDRAYRDLDRITCEETKNLWSFLEDFRQLATKSGRLYFPSTTEKLFAKLPPSLSKRIKESFRMKHPGLNSGVLPAIKFTHTFVSKMCKDAALAKELRDLSICSAIPIPGYYKNNRKKYGIRKSRTYKGNPHNSHVKPFKIKYKDDRGRVKKCKYFICGKERHFAKDCRSKQGNIAKSAVYQELDLDDNWDIISADFDDSSVYSISK</sequence>
<evidence type="ECO:0000313" key="3">
    <source>
        <dbReference type="Proteomes" id="UP001151760"/>
    </source>
</evidence>
<gene>
    <name evidence="2" type="ORF">Tco_1069550</name>
</gene>
<name>A0ABQ5HL37_9ASTR</name>
<dbReference type="Pfam" id="PF04827">
    <property type="entry name" value="Plant_tran"/>
    <property type="match status" value="1"/>
</dbReference>
<proteinExistence type="predicted"/>
<dbReference type="Pfam" id="PF22909">
    <property type="entry name" value="Caulimovir_coat_dom"/>
    <property type="match status" value="1"/>
</dbReference>
<protein>
    <submittedName>
        <fullName evidence="2">TPA: Orf y</fullName>
    </submittedName>
</protein>
<keyword evidence="1" id="KW-0175">Coiled coil</keyword>
<keyword evidence="3" id="KW-1185">Reference proteome</keyword>
<dbReference type="PANTHER" id="PTHR47150">
    <property type="entry name" value="OS12G0169200 PROTEIN"/>
    <property type="match status" value="1"/>
</dbReference>
<dbReference type="PANTHER" id="PTHR47150:SF4">
    <property type="entry name" value="HARBINGER TRANSPOSASE-DERIVED PROTEIN-RELATED"/>
    <property type="match status" value="1"/>
</dbReference>